<comment type="function">
    <text evidence="4 5">Necessary for efficient RNA polymerase transcription elongation past template-encoded arresting sites. The arresting sites in DNA have the property of trapping a certain fraction of elongating RNA polymerases that pass through, resulting in locked ternary complexes. Cleavage of the nascent transcript by cleavage factors such as GreA or GreB allows the resumption of elongation from the new 3'terminus. GreA releases sequences of 2 to 3 nucleotides.</text>
</comment>
<dbReference type="InterPro" id="IPR011990">
    <property type="entry name" value="TPR-like_helical_dom_sf"/>
</dbReference>
<organism evidence="8 9">
    <name type="scientific">Entomospira nematocerorum</name>
    <dbReference type="NCBI Taxonomy" id="2719987"/>
    <lineage>
        <taxon>Bacteria</taxon>
        <taxon>Pseudomonadati</taxon>
        <taxon>Spirochaetota</taxon>
        <taxon>Spirochaetia</taxon>
        <taxon>Spirochaetales</taxon>
        <taxon>Spirochaetaceae</taxon>
        <taxon>Entomospira</taxon>
    </lineage>
</organism>
<keyword evidence="8" id="KW-0251">Elongation factor</keyword>
<evidence type="ECO:0000256" key="4">
    <source>
        <dbReference type="ARBA" id="ARBA00024916"/>
    </source>
</evidence>
<evidence type="ECO:0000259" key="6">
    <source>
        <dbReference type="Pfam" id="PF01272"/>
    </source>
</evidence>
<dbReference type="RefSeq" id="WP_167703437.1">
    <property type="nucleotide sequence ID" value="NZ_CP118168.1"/>
</dbReference>
<feature type="domain" description="Transcription elongation factor GreA/GreB C-terminal" evidence="6">
    <location>
        <begin position="827"/>
        <end position="899"/>
    </location>
</feature>
<evidence type="ECO:0000256" key="2">
    <source>
        <dbReference type="ARBA" id="ARBA00023125"/>
    </source>
</evidence>
<dbReference type="InterPro" id="IPR023459">
    <property type="entry name" value="Tscrpt_elong_fac_GreA/B_fam"/>
</dbReference>
<comment type="similarity">
    <text evidence="5">Belongs to the GreA/GreB family.</text>
</comment>
<dbReference type="InterPro" id="IPR036805">
    <property type="entry name" value="Tscrpt_elong_fac_GreA/B_N_sf"/>
</dbReference>
<evidence type="ECO:0000256" key="1">
    <source>
        <dbReference type="ARBA" id="ARBA00023015"/>
    </source>
</evidence>
<evidence type="ECO:0000256" key="5">
    <source>
        <dbReference type="HAMAP-Rule" id="MF_00105"/>
    </source>
</evidence>
<reference evidence="8" key="1">
    <citation type="submission" date="2020-03" db="EMBL/GenBank/DDBJ databases">
        <title>Spirochaetal bacteria isolated from arthropods constitute a novel genus Entomospira genus novum within the order Spirochaetales.</title>
        <authorList>
            <person name="Grana-Miraglia L."/>
            <person name="Sikutova S."/>
            <person name="Fingerle V."/>
            <person name="Sing A."/>
            <person name="Castillo-Ramirez S."/>
            <person name="Margos G."/>
            <person name="Rudolf I."/>
        </authorList>
    </citation>
    <scope>NUCLEOTIDE SEQUENCE</scope>
    <source>
        <strain evidence="8">BR208</strain>
    </source>
</reference>
<keyword evidence="3 5" id="KW-0804">Transcription</keyword>
<protein>
    <recommendedName>
        <fullName evidence="5">Transcription elongation factor GreA</fullName>
    </recommendedName>
    <alternativeName>
        <fullName evidence="5">Transcript cleavage factor GreA</fullName>
    </alternativeName>
</protein>
<dbReference type="SUPFAM" id="SSF54534">
    <property type="entry name" value="FKBP-like"/>
    <property type="match status" value="1"/>
</dbReference>
<dbReference type="AlphaFoldDB" id="A0A968GCP2"/>
<accession>A0A968GCP2</accession>
<dbReference type="Gene3D" id="1.10.287.180">
    <property type="entry name" value="Transcription elongation factor, GreA/GreB, N-terminal domain"/>
    <property type="match status" value="1"/>
</dbReference>
<evidence type="ECO:0000313" key="9">
    <source>
        <dbReference type="Proteomes" id="UP000752013"/>
    </source>
</evidence>
<dbReference type="NCBIfam" id="NF011309">
    <property type="entry name" value="PRK14720.1"/>
    <property type="match status" value="1"/>
</dbReference>
<evidence type="ECO:0000256" key="3">
    <source>
        <dbReference type="ARBA" id="ARBA00023163"/>
    </source>
</evidence>
<dbReference type="Gene3D" id="3.10.50.30">
    <property type="entry name" value="Transcription elongation factor, GreA/GreB, C-terminal domain"/>
    <property type="match status" value="1"/>
</dbReference>
<comment type="caution">
    <text evidence="8">The sequence shown here is derived from an EMBL/GenBank/DDBJ whole genome shotgun (WGS) entry which is preliminary data.</text>
</comment>
<sequence>MTDPLLDRVQQLLDEESWTSASVADFTVSWFESLDPLIGEITESEAVEDVRNLCDERLRTHKQSVTALYLGGLLAWKEQLLEEADFLELISIVYHKNKLQVVEYLCLKMLSYGENKGALEYLAERYHQAGQEAEYFEVLERLVKVDHTNPQVALQVAKMHEEQDQITEAISFYKKAIFRFIYKKQFQGIQESWLKLLALDPRAYDVFNAIILKVENNLDANRTVDLIRSYYTHLRSQEQIELAISQLKKLLVINPKDNIARRDLVDAYRQKYASHSRLDEVLKISCLAQNWRPITEALESFDKHISLDKGKFVYHRNWGVGRVRSITEDEVVIDFAKQRGHKMALDMAITSLIGLDRNHIWVLKATMPKDKLRAKIKAEMIWALTILAGSNGGRTDFKRVKAELVPSLLTQSEWSTWSAEARRITKTEDIFGNDGSKADAYTLRSTPISFEEKQWNRFKGEENFFKKLAIFEQFIEECDLESEYLQEMYVYFYSYLKSYAHVDVYTITSYLLVQRLNKLGISLDTNLQYSFKDFIDTVLDIEPLFMAIEGEEYRYEFLMQVKRNLPNWQEIYLALLPLYPSALMVDDLLSSYREEEIRSVFHTILDRYRTHFDAYWRLLAYLEQGENRFERFNIDIERIIFAMLHLIDISARQVQAKKELAHNKRIHRLTTTWLLKEERLLHFAQIAEEKTLIRLYALMREMRGVDESDVDNFKAFVLQRFPSANLDVARKSAETESMQPRRMATDTLWVTEKSYQQKQQRLKEILEIEIPRNSLEIGEAIKKGDLKENAEYISGKEMQNQLQMEVGRLQKDLEQARLFTMEQIDASMIGFGVIVSLQPVEGKRKETYTILGPWESNPDKKIISYQAPFAMALLGKRVGEICEFTINGRDYKYEILEISAAKF</sequence>
<keyword evidence="9" id="KW-1185">Reference proteome</keyword>
<dbReference type="Gene3D" id="1.25.40.10">
    <property type="entry name" value="Tetratricopeptide repeat domain"/>
    <property type="match status" value="2"/>
</dbReference>
<dbReference type="SUPFAM" id="SSF46557">
    <property type="entry name" value="GreA transcript cleavage protein, N-terminal domain"/>
    <property type="match status" value="1"/>
</dbReference>
<dbReference type="PANTHER" id="PTHR30437:SF4">
    <property type="entry name" value="TRANSCRIPTION ELONGATION FACTOR GREA"/>
    <property type="match status" value="1"/>
</dbReference>
<dbReference type="HAMAP" id="MF_00105">
    <property type="entry name" value="GreA_GreB"/>
    <property type="match status" value="1"/>
</dbReference>
<dbReference type="PANTHER" id="PTHR30437">
    <property type="entry name" value="TRANSCRIPTION ELONGATION FACTOR GREA"/>
    <property type="match status" value="1"/>
</dbReference>
<dbReference type="InterPro" id="IPR022691">
    <property type="entry name" value="Tscrpt_elong_fac_GreA/B_N"/>
</dbReference>
<dbReference type="GO" id="GO:0070063">
    <property type="term" value="F:RNA polymerase binding"/>
    <property type="evidence" value="ECO:0007669"/>
    <property type="project" value="InterPro"/>
</dbReference>
<dbReference type="GO" id="GO:0003677">
    <property type="term" value="F:DNA binding"/>
    <property type="evidence" value="ECO:0007669"/>
    <property type="project" value="UniProtKB-UniRule"/>
</dbReference>
<keyword evidence="1 5" id="KW-0805">Transcription regulation</keyword>
<feature type="domain" description="Transcription elongation factor GreA/GreB N-terminal" evidence="7">
    <location>
        <begin position="749"/>
        <end position="817"/>
    </location>
</feature>
<name>A0A968GCP2_9SPIO</name>
<gene>
    <name evidence="5 8" type="primary">greA</name>
    <name evidence="8" type="ORF">HCT46_03625</name>
</gene>
<dbReference type="Pfam" id="PF01272">
    <property type="entry name" value="GreA_GreB"/>
    <property type="match status" value="1"/>
</dbReference>
<dbReference type="GO" id="GO:0003746">
    <property type="term" value="F:translation elongation factor activity"/>
    <property type="evidence" value="ECO:0007669"/>
    <property type="project" value="UniProtKB-KW"/>
</dbReference>
<dbReference type="GO" id="GO:0032784">
    <property type="term" value="P:regulation of DNA-templated transcription elongation"/>
    <property type="evidence" value="ECO:0007669"/>
    <property type="project" value="UniProtKB-UniRule"/>
</dbReference>
<dbReference type="Pfam" id="PF03449">
    <property type="entry name" value="GreA_GreB_N"/>
    <property type="match status" value="1"/>
</dbReference>
<dbReference type="EMBL" id="JAATLK010000001">
    <property type="protein sequence ID" value="NIZ47003.1"/>
    <property type="molecule type" value="Genomic_DNA"/>
</dbReference>
<dbReference type="InterPro" id="IPR028624">
    <property type="entry name" value="Tscrpt_elong_fac_GreA/B"/>
</dbReference>
<evidence type="ECO:0000313" key="8">
    <source>
        <dbReference type="EMBL" id="NIZ47003.1"/>
    </source>
</evidence>
<keyword evidence="8" id="KW-0648">Protein biosynthesis</keyword>
<dbReference type="InterPro" id="IPR001437">
    <property type="entry name" value="Tscrpt_elong_fac_GreA/B_C"/>
</dbReference>
<dbReference type="Proteomes" id="UP000752013">
    <property type="component" value="Unassembled WGS sequence"/>
</dbReference>
<keyword evidence="2 5" id="KW-0238">DNA-binding</keyword>
<dbReference type="InterPro" id="IPR036953">
    <property type="entry name" value="GreA/GreB_C_sf"/>
</dbReference>
<proteinExistence type="inferred from homology"/>
<evidence type="ECO:0000259" key="7">
    <source>
        <dbReference type="Pfam" id="PF03449"/>
    </source>
</evidence>
<dbReference type="SUPFAM" id="SSF48452">
    <property type="entry name" value="TPR-like"/>
    <property type="match status" value="1"/>
</dbReference>
<dbReference type="GO" id="GO:0006354">
    <property type="term" value="P:DNA-templated transcription elongation"/>
    <property type="evidence" value="ECO:0007669"/>
    <property type="project" value="TreeGrafter"/>
</dbReference>